<accession>A0A7R9BQC4</accession>
<organism evidence="3">
    <name type="scientific">Notodromas monacha</name>
    <dbReference type="NCBI Taxonomy" id="399045"/>
    <lineage>
        <taxon>Eukaryota</taxon>
        <taxon>Metazoa</taxon>
        <taxon>Ecdysozoa</taxon>
        <taxon>Arthropoda</taxon>
        <taxon>Crustacea</taxon>
        <taxon>Oligostraca</taxon>
        <taxon>Ostracoda</taxon>
        <taxon>Podocopa</taxon>
        <taxon>Podocopida</taxon>
        <taxon>Cypridocopina</taxon>
        <taxon>Cypridoidea</taxon>
        <taxon>Cyprididae</taxon>
        <taxon>Notodromas</taxon>
    </lineage>
</organism>
<sequence length="505" mass="56468">MNPCKCPPHKRLRPEVCNPKDIQQARLEAACAARRRLEGLCANKPQKASAPCPNPRPSCPPSSKPCVIEDCQVPPEPADNSLDMPCTPLAKPDCGPQPDGKKMCVGVEGIQAWQKDFMEQFLNNHRNWRRGEQPGTPSVSKPKTISRSPLELPDNVQEFLDNAKLGPEPNSDRIALCTFGKIMDEVEHKAVVDIRCALEEKGAAIYGIPNDTKINYIHLLTKEVWCERSKVSLELKLLRKILQQATEEADEAQRCSDAVYNGLVQGAQDQIDCWVKEYKRIMDCLRPLKDRRRLLHHKALTVCRSVKDATEVLHLPLQVGISAFSAKRSGVSPVGNMMSNLGSDILRAAYGLFGVEFAKCTNFAAKLGVELDHELSAASWASVALCEYLQLRGPHFPRAPDNMEEMNCEGPLPPLSPVPYQQWATMRDTYMLYREASYFRTVLKSHDFVDKEAACAFPAFPEKDRKCIFHGYVSASYLDDNVGLWKGRWAIRNAILNRSASNPIG</sequence>
<evidence type="ECO:0000313" key="4">
    <source>
        <dbReference type="Proteomes" id="UP000678499"/>
    </source>
</evidence>
<dbReference type="Proteomes" id="UP000678499">
    <property type="component" value="Unassembled WGS sequence"/>
</dbReference>
<keyword evidence="4" id="KW-1185">Reference proteome</keyword>
<evidence type="ECO:0000256" key="2">
    <source>
        <dbReference type="SAM" id="MobiDB-lite"/>
    </source>
</evidence>
<evidence type="ECO:0000313" key="3">
    <source>
        <dbReference type="EMBL" id="CAD7279573.1"/>
    </source>
</evidence>
<proteinExistence type="predicted"/>
<dbReference type="EMBL" id="CAJPEX010001692">
    <property type="protein sequence ID" value="CAG0919725.1"/>
    <property type="molecule type" value="Genomic_DNA"/>
</dbReference>
<feature type="region of interest" description="Disordered" evidence="2">
    <location>
        <begin position="127"/>
        <end position="148"/>
    </location>
</feature>
<reference evidence="3" key="1">
    <citation type="submission" date="2020-11" db="EMBL/GenBank/DDBJ databases">
        <authorList>
            <person name="Tran Van P."/>
        </authorList>
    </citation>
    <scope>NUCLEOTIDE SEQUENCE</scope>
</reference>
<gene>
    <name evidence="3" type="ORF">NMOB1V02_LOCUS7242</name>
</gene>
<keyword evidence="1" id="KW-0175">Coiled coil</keyword>
<dbReference type="AlphaFoldDB" id="A0A7R9BQC4"/>
<dbReference type="EMBL" id="OA883729">
    <property type="protein sequence ID" value="CAD7279573.1"/>
    <property type="molecule type" value="Genomic_DNA"/>
</dbReference>
<name>A0A7R9BQC4_9CRUS</name>
<feature type="compositionally biased region" description="Polar residues" evidence="2">
    <location>
        <begin position="135"/>
        <end position="147"/>
    </location>
</feature>
<feature type="coiled-coil region" evidence="1">
    <location>
        <begin position="228"/>
        <end position="255"/>
    </location>
</feature>
<evidence type="ECO:0000256" key="1">
    <source>
        <dbReference type="SAM" id="Coils"/>
    </source>
</evidence>
<protein>
    <submittedName>
        <fullName evidence="3">Uncharacterized protein</fullName>
    </submittedName>
</protein>